<protein>
    <submittedName>
        <fullName evidence="1">Uncharacterized protein</fullName>
    </submittedName>
</protein>
<accession>A0A8T3B428</accession>
<evidence type="ECO:0000313" key="2">
    <source>
        <dbReference type="Proteomes" id="UP000829196"/>
    </source>
</evidence>
<dbReference type="OrthoDB" id="689430at2759"/>
<organism evidence="1 2">
    <name type="scientific">Dendrobium nobile</name>
    <name type="common">Orchid</name>
    <dbReference type="NCBI Taxonomy" id="94219"/>
    <lineage>
        <taxon>Eukaryota</taxon>
        <taxon>Viridiplantae</taxon>
        <taxon>Streptophyta</taxon>
        <taxon>Embryophyta</taxon>
        <taxon>Tracheophyta</taxon>
        <taxon>Spermatophyta</taxon>
        <taxon>Magnoliopsida</taxon>
        <taxon>Liliopsida</taxon>
        <taxon>Asparagales</taxon>
        <taxon>Orchidaceae</taxon>
        <taxon>Epidendroideae</taxon>
        <taxon>Malaxideae</taxon>
        <taxon>Dendrobiinae</taxon>
        <taxon>Dendrobium</taxon>
    </lineage>
</organism>
<dbReference type="AlphaFoldDB" id="A0A8T3B428"/>
<dbReference type="Proteomes" id="UP000829196">
    <property type="component" value="Unassembled WGS sequence"/>
</dbReference>
<reference evidence="1" key="1">
    <citation type="journal article" date="2022" name="Front. Genet.">
        <title>Chromosome-Scale Assembly of the Dendrobium nobile Genome Provides Insights Into the Molecular Mechanism of the Biosynthesis of the Medicinal Active Ingredient of Dendrobium.</title>
        <authorList>
            <person name="Xu Q."/>
            <person name="Niu S.-C."/>
            <person name="Li K.-L."/>
            <person name="Zheng P.-J."/>
            <person name="Zhang X.-J."/>
            <person name="Jia Y."/>
            <person name="Liu Y."/>
            <person name="Niu Y.-X."/>
            <person name="Yu L.-H."/>
            <person name="Chen D.-F."/>
            <person name="Zhang G.-Q."/>
        </authorList>
    </citation>
    <scope>NUCLEOTIDE SEQUENCE</scope>
    <source>
        <tissue evidence="1">Leaf</tissue>
    </source>
</reference>
<evidence type="ECO:0000313" key="1">
    <source>
        <dbReference type="EMBL" id="KAI0503569.1"/>
    </source>
</evidence>
<keyword evidence="2" id="KW-1185">Reference proteome</keyword>
<comment type="caution">
    <text evidence="1">The sequence shown here is derived from an EMBL/GenBank/DDBJ whole genome shotgun (WGS) entry which is preliminary data.</text>
</comment>
<gene>
    <name evidence="1" type="ORF">KFK09_014503</name>
</gene>
<sequence length="252" mass="28656">MPTKGVCLRIERILNIFFWNGSGSNSKIHWKNWKGCCGIKKKGGLGCKDMTNLAWVFSLKLWFNFRSNVSLWANFMKDKHCGGNHPTLSCYSKGNSKVWQRICSVKWLMEPLLAWGLGNGDIFFWQDRWVNGESIDSLLNTVSNSKMKVNYFFSANGWDVEKLYAFIPDNIIQIIIKIPFDGNVRDVLLFSGSKDGSFSIKNAWNSFRTKKGIIRNHLGFLISGFAGPAVVEDMHMVVLMSVMSGIKFCKKV</sequence>
<proteinExistence type="predicted"/>
<dbReference type="EMBL" id="JAGYWB010000011">
    <property type="protein sequence ID" value="KAI0503569.1"/>
    <property type="molecule type" value="Genomic_DNA"/>
</dbReference>
<name>A0A8T3B428_DENNO</name>